<feature type="transmembrane region" description="Helical" evidence="1">
    <location>
        <begin position="459"/>
        <end position="486"/>
    </location>
</feature>
<organism evidence="2 3">
    <name type="scientific">Cudoniella acicularis</name>
    <dbReference type="NCBI Taxonomy" id="354080"/>
    <lineage>
        <taxon>Eukaryota</taxon>
        <taxon>Fungi</taxon>
        <taxon>Dikarya</taxon>
        <taxon>Ascomycota</taxon>
        <taxon>Pezizomycotina</taxon>
        <taxon>Leotiomycetes</taxon>
        <taxon>Helotiales</taxon>
        <taxon>Tricladiaceae</taxon>
        <taxon>Cudoniella</taxon>
    </lineage>
</organism>
<sequence length="606" mass="66690">MSNLQGFHNTIGFLASCVREVFIALQVPSASFRVRRGLQYGWWTDVVTDFGLDSQPLVPVLQYLHVQQHYAEEKGHVCTTRMLYRAASWHIVKYLLASERRIRINMISINIKTRILDILPSMVLPLRCCWNGRRIISNDKPVTDGKVFPAVYLAVESALANILLNYALSEGVTVAWWVKATKPGSIILDVHNVWSYGTSVKSALFSGRNFNLAALAGLTVALIPINGPLLQRASTVSTLPIYKMNTLSVIAAQEFPPGYTDLVGFVTSNFSSVVQDYVLKKPLNLRTLALSINNGQVNTAITPGIDVFATTFTYLENSLYDQDDWYLTFNYTSLYKTSGDCWGDLNVAQLKPALLQYNDILDSDAISLGPQYIYRDDHVVQYLSTYGNNAQGSTTHGGMYLALSSLFNSSSNPTEDILAVTRELAFRTAIHTGNSSNAMNVQSVLATSVSVLTVYSSHYLYLGLVLLFTLLSAIYIVPIFMGWWALGRNVSLSPIEIAKTFNAPILGNSDPNLGAGDLLSVLGKKKVRYGAASTVPGAVYAHNGVIVGGAEKLIIGEPQRYYTNILCMVEETKVVVDPDDATYKVEEAMVVVDPGDVTYTVEDWSS</sequence>
<protein>
    <submittedName>
        <fullName evidence="2">Uncharacterized protein</fullName>
    </submittedName>
</protein>
<evidence type="ECO:0000313" key="3">
    <source>
        <dbReference type="Proteomes" id="UP000566819"/>
    </source>
</evidence>
<evidence type="ECO:0000313" key="2">
    <source>
        <dbReference type="EMBL" id="KAF4637803.1"/>
    </source>
</evidence>
<keyword evidence="1" id="KW-0812">Transmembrane</keyword>
<keyword evidence="3" id="KW-1185">Reference proteome</keyword>
<keyword evidence="1" id="KW-0472">Membrane</keyword>
<comment type="caution">
    <text evidence="2">The sequence shown here is derived from an EMBL/GenBank/DDBJ whole genome shotgun (WGS) entry which is preliminary data.</text>
</comment>
<dbReference type="OrthoDB" id="5357734at2759"/>
<proteinExistence type="predicted"/>
<accession>A0A8H4RYE3</accession>
<name>A0A8H4RYE3_9HELO</name>
<dbReference type="InterPro" id="IPR021514">
    <property type="entry name" value="DUF3176"/>
</dbReference>
<gene>
    <name evidence="2" type="ORF">G7Y89_g262</name>
</gene>
<dbReference type="PANTHER" id="PTHR37576:SF2">
    <property type="entry name" value="DEFECT AT LOW TEMPERATURE PROTEIN 1"/>
    <property type="match status" value="1"/>
</dbReference>
<dbReference type="PANTHER" id="PTHR37576">
    <property type="entry name" value="DEFECT AT LOW TEMPERATURE PROTEIN 1"/>
    <property type="match status" value="1"/>
</dbReference>
<dbReference type="EMBL" id="JAAMPI010000009">
    <property type="protein sequence ID" value="KAF4637803.1"/>
    <property type="molecule type" value="Genomic_DNA"/>
</dbReference>
<keyword evidence="1" id="KW-1133">Transmembrane helix</keyword>
<dbReference type="Pfam" id="PF11374">
    <property type="entry name" value="DUF3176"/>
    <property type="match status" value="1"/>
</dbReference>
<dbReference type="Proteomes" id="UP000566819">
    <property type="component" value="Unassembled WGS sequence"/>
</dbReference>
<reference evidence="2 3" key="1">
    <citation type="submission" date="2020-03" db="EMBL/GenBank/DDBJ databases">
        <title>Draft Genome Sequence of Cudoniella acicularis.</title>
        <authorList>
            <person name="Buettner E."/>
            <person name="Kellner H."/>
        </authorList>
    </citation>
    <scope>NUCLEOTIDE SEQUENCE [LARGE SCALE GENOMIC DNA]</scope>
    <source>
        <strain evidence="2 3">DSM 108380</strain>
    </source>
</reference>
<dbReference type="AlphaFoldDB" id="A0A8H4RYE3"/>
<evidence type="ECO:0000256" key="1">
    <source>
        <dbReference type="SAM" id="Phobius"/>
    </source>
</evidence>